<organism evidence="1 2">
    <name type="scientific">Motiliproteus coralliicola</name>
    <dbReference type="NCBI Taxonomy" id="2283196"/>
    <lineage>
        <taxon>Bacteria</taxon>
        <taxon>Pseudomonadati</taxon>
        <taxon>Pseudomonadota</taxon>
        <taxon>Gammaproteobacteria</taxon>
        <taxon>Oceanospirillales</taxon>
        <taxon>Oceanospirillaceae</taxon>
        <taxon>Motiliproteus</taxon>
    </lineage>
</organism>
<dbReference type="OrthoDB" id="9799036at2"/>
<dbReference type="PANTHER" id="PTHR31793">
    <property type="entry name" value="4-HYDROXYBENZOYL-COA THIOESTERASE FAMILY MEMBER"/>
    <property type="match status" value="1"/>
</dbReference>
<gene>
    <name evidence="1" type="ORF">DV711_18620</name>
</gene>
<dbReference type="InterPro" id="IPR050563">
    <property type="entry name" value="4-hydroxybenzoyl-CoA_TE"/>
</dbReference>
<dbReference type="GO" id="GO:0047617">
    <property type="term" value="F:fatty acyl-CoA hydrolase activity"/>
    <property type="evidence" value="ECO:0007669"/>
    <property type="project" value="TreeGrafter"/>
</dbReference>
<protein>
    <submittedName>
        <fullName evidence="1">Acyl-CoA thioesterase</fullName>
    </submittedName>
</protein>
<accession>A0A369WF77</accession>
<dbReference type="AlphaFoldDB" id="A0A369WF77"/>
<keyword evidence="2" id="KW-1185">Reference proteome</keyword>
<dbReference type="Gene3D" id="3.10.129.10">
    <property type="entry name" value="Hotdog Thioesterase"/>
    <property type="match status" value="1"/>
</dbReference>
<evidence type="ECO:0000313" key="2">
    <source>
        <dbReference type="Proteomes" id="UP000253769"/>
    </source>
</evidence>
<dbReference type="Pfam" id="PF13279">
    <property type="entry name" value="4HBT_2"/>
    <property type="match status" value="1"/>
</dbReference>
<proteinExistence type="predicted"/>
<reference evidence="1 2" key="1">
    <citation type="submission" date="2018-07" db="EMBL/GenBank/DDBJ databases">
        <title>Motiliproteus coralliicola sp. nov., a bacterium isolated from Coral.</title>
        <authorList>
            <person name="Wang G."/>
        </authorList>
    </citation>
    <scope>NUCLEOTIDE SEQUENCE [LARGE SCALE GENOMIC DNA]</scope>
    <source>
        <strain evidence="1 2">C34</strain>
    </source>
</reference>
<evidence type="ECO:0000313" key="1">
    <source>
        <dbReference type="EMBL" id="RDE18125.1"/>
    </source>
</evidence>
<dbReference type="CDD" id="cd00586">
    <property type="entry name" value="4HBT"/>
    <property type="match status" value="1"/>
</dbReference>
<comment type="caution">
    <text evidence="1">The sequence shown here is derived from an EMBL/GenBank/DDBJ whole genome shotgun (WGS) entry which is preliminary data.</text>
</comment>
<dbReference type="PANTHER" id="PTHR31793:SF24">
    <property type="entry name" value="LONG-CHAIN ACYL-COA THIOESTERASE FADM"/>
    <property type="match status" value="1"/>
</dbReference>
<name>A0A369WF77_9GAMM</name>
<dbReference type="SUPFAM" id="SSF54637">
    <property type="entry name" value="Thioesterase/thiol ester dehydrase-isomerase"/>
    <property type="match status" value="1"/>
</dbReference>
<dbReference type="Proteomes" id="UP000253769">
    <property type="component" value="Unassembled WGS sequence"/>
</dbReference>
<dbReference type="EMBL" id="QQOH01000006">
    <property type="protein sequence ID" value="RDE18125.1"/>
    <property type="molecule type" value="Genomic_DNA"/>
</dbReference>
<dbReference type="RefSeq" id="WP_114697246.1">
    <property type="nucleotide sequence ID" value="NZ_QQOH01000006.1"/>
</dbReference>
<sequence>MTFSIDHPIRWGDMDALGHLNNTLYFRLFEEARVQWLAEIGSDFTNSDQGPVIVHAACDFLYPVVYPATTRVSITVEEIGRSSFVLAHHLSTAQQPERTFAEGPCKVVWIDYRQNRSVPLPDSIRQKLERYRREQ</sequence>
<dbReference type="InterPro" id="IPR029069">
    <property type="entry name" value="HotDog_dom_sf"/>
</dbReference>